<evidence type="ECO:0000256" key="9">
    <source>
        <dbReference type="ARBA" id="ARBA00041348"/>
    </source>
</evidence>
<evidence type="ECO:0000313" key="15">
    <source>
        <dbReference type="Proteomes" id="UP000230233"/>
    </source>
</evidence>
<dbReference type="PANTHER" id="PTHR15104:SF0">
    <property type="entry name" value="DIHYDROPTERIDINE REDUCTASE"/>
    <property type="match status" value="1"/>
</dbReference>
<evidence type="ECO:0000256" key="7">
    <source>
        <dbReference type="ARBA" id="ARBA00039153"/>
    </source>
</evidence>
<evidence type="ECO:0000256" key="8">
    <source>
        <dbReference type="ARBA" id="ARBA00039520"/>
    </source>
</evidence>
<keyword evidence="5" id="KW-0783">Tetrahydrobiopterin biosynthesis</keyword>
<comment type="catalytic activity">
    <reaction evidence="12">
        <text>5,6,7,8-tetrahydropteridine + NAD(+) = 6,7-dihydropteridine + NADH + H(+)</text>
        <dbReference type="Rhea" id="RHEA:17869"/>
        <dbReference type="ChEBI" id="CHEBI:15378"/>
        <dbReference type="ChEBI" id="CHEBI:28889"/>
        <dbReference type="ChEBI" id="CHEBI:30156"/>
        <dbReference type="ChEBI" id="CHEBI:57540"/>
        <dbReference type="ChEBI" id="CHEBI:57945"/>
        <dbReference type="EC" id="1.5.1.34"/>
    </reaction>
    <physiologicalReaction direction="right-to-left" evidence="12">
        <dbReference type="Rhea" id="RHEA:17871"/>
    </physiologicalReaction>
</comment>
<organism evidence="14 15">
    <name type="scientific">Caenorhabditis nigoni</name>
    <dbReference type="NCBI Taxonomy" id="1611254"/>
    <lineage>
        <taxon>Eukaryota</taxon>
        <taxon>Metazoa</taxon>
        <taxon>Ecdysozoa</taxon>
        <taxon>Nematoda</taxon>
        <taxon>Chromadorea</taxon>
        <taxon>Rhabditida</taxon>
        <taxon>Rhabditina</taxon>
        <taxon>Rhabditomorpha</taxon>
        <taxon>Rhabditoidea</taxon>
        <taxon>Rhabditidae</taxon>
        <taxon>Peloderinae</taxon>
        <taxon>Caenorhabditis</taxon>
    </lineage>
</organism>
<dbReference type="GO" id="GO:0004155">
    <property type="term" value="F:6,7-dihydropteridine reductase activity"/>
    <property type="evidence" value="ECO:0007669"/>
    <property type="project" value="UniProtKB-EC"/>
</dbReference>
<evidence type="ECO:0000256" key="2">
    <source>
        <dbReference type="ARBA" id="ARBA00011738"/>
    </source>
</evidence>
<evidence type="ECO:0000256" key="13">
    <source>
        <dbReference type="SAM" id="MobiDB-lite"/>
    </source>
</evidence>
<dbReference type="InterPro" id="IPR036291">
    <property type="entry name" value="NAD(P)-bd_dom_sf"/>
</dbReference>
<reference evidence="15" key="1">
    <citation type="submission" date="2017-10" db="EMBL/GenBank/DDBJ databases">
        <title>Rapid genome shrinkage in a self-fertile nematode reveals novel sperm competition proteins.</title>
        <authorList>
            <person name="Yin D."/>
            <person name="Schwarz E.M."/>
            <person name="Thomas C.G."/>
            <person name="Felde R.L."/>
            <person name="Korf I.F."/>
            <person name="Cutter A.D."/>
            <person name="Schartner C.M."/>
            <person name="Ralston E.J."/>
            <person name="Meyer B.J."/>
            <person name="Haag E.S."/>
        </authorList>
    </citation>
    <scope>NUCLEOTIDE SEQUENCE [LARGE SCALE GENOMIC DNA]</scope>
    <source>
        <strain evidence="15">JU1422</strain>
    </source>
</reference>
<proteinExistence type="inferred from homology"/>
<dbReference type="GO" id="GO:0070402">
    <property type="term" value="F:NADPH binding"/>
    <property type="evidence" value="ECO:0007669"/>
    <property type="project" value="TreeGrafter"/>
</dbReference>
<dbReference type="GO" id="GO:0005737">
    <property type="term" value="C:cytoplasm"/>
    <property type="evidence" value="ECO:0007669"/>
    <property type="project" value="TreeGrafter"/>
</dbReference>
<evidence type="ECO:0000256" key="5">
    <source>
        <dbReference type="ARBA" id="ARBA00023007"/>
    </source>
</evidence>
<evidence type="ECO:0000256" key="10">
    <source>
        <dbReference type="ARBA" id="ARBA00042518"/>
    </source>
</evidence>
<evidence type="ECO:0000313" key="14">
    <source>
        <dbReference type="EMBL" id="PIC49757.1"/>
    </source>
</evidence>
<evidence type="ECO:0000256" key="11">
    <source>
        <dbReference type="ARBA" id="ARBA00047429"/>
    </source>
</evidence>
<dbReference type="SUPFAM" id="SSF51735">
    <property type="entry name" value="NAD(P)-binding Rossmann-fold domains"/>
    <property type="match status" value="1"/>
</dbReference>
<dbReference type="Gene3D" id="3.40.50.720">
    <property type="entry name" value="NAD(P)-binding Rossmann-like Domain"/>
    <property type="match status" value="1"/>
</dbReference>
<dbReference type="EMBL" id="PDUG01000002">
    <property type="protein sequence ID" value="PIC49757.1"/>
    <property type="molecule type" value="Genomic_DNA"/>
</dbReference>
<dbReference type="CDD" id="cd05334">
    <property type="entry name" value="DHPR_SDR_c_like"/>
    <property type="match status" value="1"/>
</dbReference>
<dbReference type="Proteomes" id="UP000230233">
    <property type="component" value="Chromosome II"/>
</dbReference>
<dbReference type="FunFam" id="3.40.50.720:FF:000157">
    <property type="entry name" value="Quinoid dihydropteridine reductase"/>
    <property type="match status" value="1"/>
</dbReference>
<dbReference type="Pfam" id="PF00106">
    <property type="entry name" value="adh_short"/>
    <property type="match status" value="1"/>
</dbReference>
<keyword evidence="4" id="KW-0560">Oxidoreductase</keyword>
<dbReference type="InterPro" id="IPR020904">
    <property type="entry name" value="Sc_DH/Rdtase_CS"/>
</dbReference>
<dbReference type="STRING" id="1611254.A0A2G5VDF5"/>
<feature type="region of interest" description="Disordered" evidence="13">
    <location>
        <begin position="259"/>
        <end position="284"/>
    </location>
</feature>
<dbReference type="EC" id="1.5.1.34" evidence="7"/>
<protein>
    <recommendedName>
        <fullName evidence="8">Dihydropteridine reductase</fullName>
        <ecNumber evidence="7">1.5.1.34</ecNumber>
    </recommendedName>
    <alternativeName>
        <fullName evidence="10">HDHPR</fullName>
    </alternativeName>
    <alternativeName>
        <fullName evidence="9">Quinoid dihydropteridine reductase</fullName>
    </alternativeName>
</protein>
<dbReference type="InterPro" id="IPR002347">
    <property type="entry name" value="SDR_fam"/>
</dbReference>
<gene>
    <name evidence="14" type="primary">Cni-qdpr-1</name>
    <name evidence="14" type="synonym">Cnig_chr_II.g8261</name>
    <name evidence="14" type="ORF">B9Z55_008261</name>
</gene>
<comment type="function">
    <text evidence="6">Catalyzes the conversion of quinonoid dihydrobiopterin into tetrahydrobiopterin.</text>
</comment>
<evidence type="ECO:0000256" key="1">
    <source>
        <dbReference type="ARBA" id="ARBA00006484"/>
    </source>
</evidence>
<dbReference type="PANTHER" id="PTHR15104">
    <property type="entry name" value="DIHYDROPTERIDINE REDUCTASE"/>
    <property type="match status" value="1"/>
</dbReference>
<feature type="compositionally biased region" description="Polar residues" evidence="13">
    <location>
        <begin position="273"/>
        <end position="284"/>
    </location>
</feature>
<comment type="subunit">
    <text evidence="2">Homodimer.</text>
</comment>
<dbReference type="GO" id="GO:0070404">
    <property type="term" value="F:NADH binding"/>
    <property type="evidence" value="ECO:0007669"/>
    <property type="project" value="TreeGrafter"/>
</dbReference>
<dbReference type="OrthoDB" id="1204at2759"/>
<keyword evidence="3" id="KW-0521">NADP</keyword>
<dbReference type="AlphaFoldDB" id="A0A2G5VDF5"/>
<name>A0A2G5VDF5_9PELO</name>
<sequence>MFLNTSITLKSTLRRTSFVLQTTISSSICVPLISFLYSFEKPTDFAEKMSSGKVIVYGGKGALGSAILDFFKKNGYTVLNIDLSANDQADSNILVDANKNWTEQEQSILEQAASSLQGSQVDGVFCVAGGWAGGSASSKDFVKNADLMIKQSVWSSAIAAKLATTHLKPGGLLQLTGAAAATGPTPSMIGYGMAKAAVHHLASSLAEKDSGLPENSSVLTILPVTLDTEMNRKWMPKADHSSWTPLSFISENLLKWTTESSSRPSSGALLKITTANGESTITPQ</sequence>
<comment type="catalytic activity">
    <reaction evidence="11">
        <text>5,6,7,8-tetrahydropteridine + NADP(+) = 6,7-dihydropteridine + NADPH + H(+)</text>
        <dbReference type="Rhea" id="RHEA:17865"/>
        <dbReference type="ChEBI" id="CHEBI:15378"/>
        <dbReference type="ChEBI" id="CHEBI:28889"/>
        <dbReference type="ChEBI" id="CHEBI:30156"/>
        <dbReference type="ChEBI" id="CHEBI:57783"/>
        <dbReference type="ChEBI" id="CHEBI:58349"/>
        <dbReference type="EC" id="1.5.1.34"/>
    </reaction>
    <physiologicalReaction direction="right-to-left" evidence="11">
        <dbReference type="Rhea" id="RHEA:17867"/>
    </physiologicalReaction>
</comment>
<accession>A0A2G5VDF5</accession>
<dbReference type="GO" id="GO:0006729">
    <property type="term" value="P:tetrahydrobiopterin biosynthetic process"/>
    <property type="evidence" value="ECO:0007669"/>
    <property type="project" value="UniProtKB-KW"/>
</dbReference>
<dbReference type="GO" id="GO:0006559">
    <property type="term" value="P:L-phenylalanine catabolic process"/>
    <property type="evidence" value="ECO:0007669"/>
    <property type="project" value="TreeGrafter"/>
</dbReference>
<evidence type="ECO:0000256" key="4">
    <source>
        <dbReference type="ARBA" id="ARBA00023002"/>
    </source>
</evidence>
<dbReference type="PROSITE" id="PS00061">
    <property type="entry name" value="ADH_SHORT"/>
    <property type="match status" value="1"/>
</dbReference>
<evidence type="ECO:0000256" key="12">
    <source>
        <dbReference type="ARBA" id="ARBA00047536"/>
    </source>
</evidence>
<keyword evidence="15" id="KW-1185">Reference proteome</keyword>
<evidence type="ECO:0000256" key="6">
    <source>
        <dbReference type="ARBA" id="ARBA00037099"/>
    </source>
</evidence>
<comment type="similarity">
    <text evidence="1">Belongs to the short-chain dehydrogenases/reductases (SDR) family.</text>
</comment>
<comment type="caution">
    <text evidence="14">The sequence shown here is derived from an EMBL/GenBank/DDBJ whole genome shotgun (WGS) entry which is preliminary data.</text>
</comment>
<evidence type="ECO:0000256" key="3">
    <source>
        <dbReference type="ARBA" id="ARBA00022857"/>
    </source>
</evidence>